<sequence length="1230" mass="130806">MKQRGCCSSAIGYNFNPVRSAMRGNYSRRGEADEAHHAHAHCAGLGSHRVGFSSSRPAAGVRFPRAAGPRGSSAADNAEAIWGILLPHSNLPVQLSALLSSSSAPPSSGSARGSLRQSRPRQRRLRQRRHSLSAVGEAHLDGELNGWTSHSICALRFSPAVNAAGLPPPGPSVDRPKSPTAGCVLEFFQPGAPQQQPLTPAAGSRKALPRSWWDSSSGGRECSGGRATEHCLPYKSCLLRLSASTCCAAASLNSGIAERSRRLRRGDQLLAVNGADLCRAGHCEAAAALKSAVAAAAAASKSGKAGAVQLLVAYRPEEFTRFQARVLRAKELQQQQQAAAAAAEAMLPTADADGDADVGTATLKTTQKRSVYVRAEFDFDPARESGLPNRGIAFRRGDILHVTNASDDEWWQARRVGNSGSQASFGIVPSKRRVERRERAKLRKVNFNNSRSGSGGGGSTETSLDGSSGGRGGGGSLDRSSAKKKPSLLQRLHIGHHHHHHHHHDHQSGQQQRSLQEDDDDLVSAAATASGGSTEAGSQRIPSYELVRQTKPTATRPIILLGPLRDQLNDALASNYPDRFASCVPHTTRAPREGEEDGRDYHFVASREQMERDIAGQQFVEAGRYNGNLYGTSVQSVRAVADSGRHCILDVSGQAIRRLEAAGLHPIVIFLRPLAPENIAQLRPEVGPEQAAALFEKAGKIEAEFGSMFTAAVSGSTVEDLFAQVRRVIAQHSDQMVWVACTDDQLAAGNARASRSGEVQLECGDIFSQADLLSSTDAGCVISVAASVATCSGWHRRLSKPPSGRQAAAITEALSSGRRCSRQAVRQLHTCSRPSAEPTAASRPHRLRPQRLPGRRRSPSAQRSASGLPGIRESSSSSCASSPASRLHDWPGQVARLAAGQPQSASSSARPAADSRASYRRTRPSEWLAASVAGSPGSAARSAQGAAQSMARLHRGGEEAPRSHRQMSCPAVATWLGGAERNLRGWIVGGQLLQLQSAFDEPNSYTPHRTAAAPGSARRVGSGRTSPPSSTDQSRMLRGASQQPAGRAKLDAAQPAAVKFSHFDDLQLTWLHRPDPRRAVSHGRGHQPATNRPGHFAMYGAAASAASRAGRRSFRRFQAPVEPLRQAAAEAEPAAEQPAVLRLQAALSGRQLGQASLGGRELGHIPVALVGQASNFAPQPANLELQTGRELLGGRQIRRPPRQVVRGSTKRRFDGDGVKKEALAICLQLA</sequence>
<feature type="compositionally biased region" description="Low complexity" evidence="4">
    <location>
        <begin position="929"/>
        <end position="951"/>
    </location>
</feature>
<dbReference type="AlphaFoldDB" id="A0A1I8GE70"/>
<dbReference type="Gene3D" id="2.30.42.10">
    <property type="match status" value="1"/>
</dbReference>
<dbReference type="InterPro" id="IPR020590">
    <property type="entry name" value="Guanylate_kinase_CS"/>
</dbReference>
<feature type="region of interest" description="Disordered" evidence="4">
    <location>
        <begin position="827"/>
        <end position="967"/>
    </location>
</feature>
<feature type="domain" description="SH3" evidence="5">
    <location>
        <begin position="368"/>
        <end position="438"/>
    </location>
</feature>
<feature type="compositionally biased region" description="Basic residues" evidence="4">
    <location>
        <begin position="843"/>
        <end position="858"/>
    </location>
</feature>
<feature type="domain" description="PDZ" evidence="7">
    <location>
        <begin position="254"/>
        <end position="292"/>
    </location>
</feature>
<dbReference type="InterPro" id="IPR036034">
    <property type="entry name" value="PDZ_sf"/>
</dbReference>
<protein>
    <submittedName>
        <fullName evidence="9">SH3 domain-containing protein</fullName>
    </submittedName>
</protein>
<name>A0A1I8GE70_9PLAT</name>
<dbReference type="InterPro" id="IPR027417">
    <property type="entry name" value="P-loop_NTPase"/>
</dbReference>
<feature type="compositionally biased region" description="Low complexity" evidence="4">
    <location>
        <begin position="215"/>
        <end position="225"/>
    </location>
</feature>
<reference evidence="9" key="1">
    <citation type="submission" date="2016-11" db="UniProtKB">
        <authorList>
            <consortium name="WormBaseParasite"/>
        </authorList>
    </citation>
    <scope>IDENTIFICATION</scope>
</reference>
<dbReference type="Gene3D" id="2.30.30.40">
    <property type="entry name" value="SH3 Domains"/>
    <property type="match status" value="1"/>
</dbReference>
<evidence type="ECO:0000313" key="9">
    <source>
        <dbReference type="WBParaSite" id="maker-uti_cns_0001710-snap-gene-0.2-mRNA-1"/>
    </source>
</evidence>
<feature type="domain" description="Guanylate kinase-like" evidence="6">
    <location>
        <begin position="555"/>
        <end position="730"/>
    </location>
</feature>
<dbReference type="PROSITE" id="PS50052">
    <property type="entry name" value="GUANYLATE_KINASE_2"/>
    <property type="match status" value="1"/>
</dbReference>
<feature type="region of interest" description="Disordered" evidence="4">
    <location>
        <begin position="1003"/>
        <end position="1051"/>
    </location>
</feature>
<organism evidence="8 9">
    <name type="scientific">Macrostomum lignano</name>
    <dbReference type="NCBI Taxonomy" id="282301"/>
    <lineage>
        <taxon>Eukaryota</taxon>
        <taxon>Metazoa</taxon>
        <taxon>Spiralia</taxon>
        <taxon>Lophotrochozoa</taxon>
        <taxon>Platyhelminthes</taxon>
        <taxon>Rhabditophora</taxon>
        <taxon>Macrostomorpha</taxon>
        <taxon>Macrostomida</taxon>
        <taxon>Macrostomidae</taxon>
        <taxon>Macrostomum</taxon>
    </lineage>
</organism>
<dbReference type="Pfam" id="PF00625">
    <property type="entry name" value="Guanylate_kin"/>
    <property type="match status" value="1"/>
</dbReference>
<dbReference type="PROSITE" id="PS50106">
    <property type="entry name" value="PDZ"/>
    <property type="match status" value="1"/>
</dbReference>
<dbReference type="InterPro" id="IPR036028">
    <property type="entry name" value="SH3-like_dom_sf"/>
</dbReference>
<dbReference type="InterPro" id="IPR001478">
    <property type="entry name" value="PDZ"/>
</dbReference>
<feature type="compositionally biased region" description="Low complexity" evidence="4">
    <location>
        <begin position="99"/>
        <end position="117"/>
    </location>
</feature>
<dbReference type="SUPFAM" id="SSF52540">
    <property type="entry name" value="P-loop containing nucleoside triphosphate hydrolases"/>
    <property type="match status" value="1"/>
</dbReference>
<feature type="compositionally biased region" description="Low complexity" evidence="4">
    <location>
        <begin position="524"/>
        <end position="538"/>
    </location>
</feature>
<dbReference type="Proteomes" id="UP000095280">
    <property type="component" value="Unplaced"/>
</dbReference>
<feature type="compositionally biased region" description="Low complexity" evidence="4">
    <location>
        <begin position="874"/>
        <end position="885"/>
    </location>
</feature>
<proteinExistence type="inferred from homology"/>
<dbReference type="CDD" id="cd00071">
    <property type="entry name" value="GMPK"/>
    <property type="match status" value="1"/>
</dbReference>
<feature type="compositionally biased region" description="Low complexity" evidence="4">
    <location>
        <begin position="898"/>
        <end position="916"/>
    </location>
</feature>
<dbReference type="SMART" id="SM00072">
    <property type="entry name" value="GuKc"/>
    <property type="match status" value="1"/>
</dbReference>
<dbReference type="SUPFAM" id="SSF50044">
    <property type="entry name" value="SH3-domain"/>
    <property type="match status" value="1"/>
</dbReference>
<evidence type="ECO:0000256" key="4">
    <source>
        <dbReference type="SAM" id="MobiDB-lite"/>
    </source>
</evidence>
<dbReference type="PROSITE" id="PS00856">
    <property type="entry name" value="GUANYLATE_KINASE_1"/>
    <property type="match status" value="1"/>
</dbReference>
<evidence type="ECO:0000256" key="2">
    <source>
        <dbReference type="ARBA" id="ARBA00022443"/>
    </source>
</evidence>
<dbReference type="Gene3D" id="3.40.50.300">
    <property type="entry name" value="P-loop containing nucleotide triphosphate hydrolases"/>
    <property type="match status" value="1"/>
</dbReference>
<evidence type="ECO:0000256" key="1">
    <source>
        <dbReference type="ARBA" id="ARBA00007014"/>
    </source>
</evidence>
<feature type="compositionally biased region" description="Basic residues" evidence="4">
    <location>
        <begin position="493"/>
        <end position="505"/>
    </location>
</feature>
<dbReference type="FunFam" id="3.30.63.10:FF:000001">
    <property type="entry name" value="Disks large homolog 1 isoform 2"/>
    <property type="match status" value="1"/>
</dbReference>
<feature type="compositionally biased region" description="Basic residues" evidence="4">
    <location>
        <begin position="430"/>
        <end position="444"/>
    </location>
</feature>
<feature type="region of interest" description="Disordered" evidence="4">
    <location>
        <begin position="194"/>
        <end position="225"/>
    </location>
</feature>
<dbReference type="InterPro" id="IPR001452">
    <property type="entry name" value="SH3_domain"/>
</dbReference>
<dbReference type="PANTHER" id="PTHR23122">
    <property type="entry name" value="MEMBRANE-ASSOCIATED GUANYLATE KINASE MAGUK"/>
    <property type="match status" value="1"/>
</dbReference>
<feature type="compositionally biased region" description="Gly residues" evidence="4">
    <location>
        <begin position="467"/>
        <end position="476"/>
    </location>
</feature>
<dbReference type="InterPro" id="IPR008144">
    <property type="entry name" value="Guanylate_kin-like_dom"/>
</dbReference>
<dbReference type="PROSITE" id="PS50002">
    <property type="entry name" value="SH3"/>
    <property type="match status" value="1"/>
</dbReference>
<feature type="region of interest" description="Disordered" evidence="4">
    <location>
        <begin position="421"/>
        <end position="549"/>
    </location>
</feature>
<dbReference type="InterPro" id="IPR050716">
    <property type="entry name" value="MAGUK"/>
</dbReference>
<dbReference type="WBParaSite" id="maker-uti_cns_0001710-snap-gene-0.2-mRNA-1">
    <property type="protein sequence ID" value="maker-uti_cns_0001710-snap-gene-0.2-mRNA-1"/>
    <property type="gene ID" value="maker-uti_cns_0001710-snap-gene-0.2"/>
</dbReference>
<evidence type="ECO:0000259" key="5">
    <source>
        <dbReference type="PROSITE" id="PS50002"/>
    </source>
</evidence>
<dbReference type="CDD" id="cd11861">
    <property type="entry name" value="SH3_DLG-like"/>
    <property type="match status" value="1"/>
</dbReference>
<dbReference type="SMART" id="SM00326">
    <property type="entry name" value="SH3"/>
    <property type="match status" value="1"/>
</dbReference>
<dbReference type="SUPFAM" id="SSF50156">
    <property type="entry name" value="PDZ domain-like"/>
    <property type="match status" value="1"/>
</dbReference>
<feature type="compositionally biased region" description="Basic residues" evidence="4">
    <location>
        <begin position="118"/>
        <end position="131"/>
    </location>
</feature>
<comment type="similarity">
    <text evidence="1">Belongs to the MAGUK family.</text>
</comment>
<dbReference type="InterPro" id="IPR008145">
    <property type="entry name" value="GK/Ca_channel_bsu"/>
</dbReference>
<feature type="compositionally biased region" description="Polar residues" evidence="4">
    <location>
        <begin position="1023"/>
        <end position="1044"/>
    </location>
</feature>
<evidence type="ECO:0000313" key="8">
    <source>
        <dbReference type="Proteomes" id="UP000095280"/>
    </source>
</evidence>
<keyword evidence="8" id="KW-1185">Reference proteome</keyword>
<feature type="region of interest" description="Disordered" evidence="4">
    <location>
        <begin position="99"/>
        <end position="134"/>
    </location>
</feature>
<keyword evidence="2 3" id="KW-0728">SH3 domain</keyword>
<dbReference type="Pfam" id="PF07653">
    <property type="entry name" value="SH3_2"/>
    <property type="match status" value="1"/>
</dbReference>
<evidence type="ECO:0000259" key="6">
    <source>
        <dbReference type="PROSITE" id="PS50052"/>
    </source>
</evidence>
<accession>A0A1I8GE70</accession>
<evidence type="ECO:0000256" key="3">
    <source>
        <dbReference type="PROSITE-ProRule" id="PRU00192"/>
    </source>
</evidence>
<evidence type="ECO:0000259" key="7">
    <source>
        <dbReference type="PROSITE" id="PS50106"/>
    </source>
</evidence>